<keyword evidence="3" id="KW-1185">Reference proteome</keyword>
<feature type="chain" id="PRO_5011502075" evidence="1">
    <location>
        <begin position="21"/>
        <end position="159"/>
    </location>
</feature>
<dbReference type="STRING" id="152573.SAMN04488051_108140"/>
<gene>
    <name evidence="2" type="ORF">SAMN04488051_108140</name>
</gene>
<evidence type="ECO:0000313" key="2">
    <source>
        <dbReference type="EMBL" id="SEA90958.1"/>
    </source>
</evidence>
<accession>A0A1H4F2D7</accession>
<feature type="signal peptide" evidence="1">
    <location>
        <begin position="1"/>
        <end position="20"/>
    </location>
</feature>
<organism evidence="2 3">
    <name type="scientific">Alkalimonas amylolytica</name>
    <dbReference type="NCBI Taxonomy" id="152573"/>
    <lineage>
        <taxon>Bacteria</taxon>
        <taxon>Pseudomonadati</taxon>
        <taxon>Pseudomonadota</taxon>
        <taxon>Gammaproteobacteria</taxon>
        <taxon>Alkalimonas</taxon>
    </lineage>
</organism>
<dbReference type="Proteomes" id="UP000198773">
    <property type="component" value="Unassembled WGS sequence"/>
</dbReference>
<reference evidence="2 3" key="1">
    <citation type="submission" date="2016-10" db="EMBL/GenBank/DDBJ databases">
        <authorList>
            <person name="de Groot N.N."/>
        </authorList>
    </citation>
    <scope>NUCLEOTIDE SEQUENCE [LARGE SCALE GENOMIC DNA]</scope>
    <source>
        <strain evidence="2 3">CGMCC 1.3430</strain>
    </source>
</reference>
<keyword evidence="1" id="KW-0732">Signal</keyword>
<proteinExistence type="predicted"/>
<dbReference type="EMBL" id="FNRM01000008">
    <property type="protein sequence ID" value="SEA90958.1"/>
    <property type="molecule type" value="Genomic_DNA"/>
</dbReference>
<protein>
    <submittedName>
        <fullName evidence="2">Uncharacterized protein</fullName>
    </submittedName>
</protein>
<evidence type="ECO:0000256" key="1">
    <source>
        <dbReference type="SAM" id="SignalP"/>
    </source>
</evidence>
<dbReference type="OrthoDB" id="6240445at2"/>
<name>A0A1H4F2D7_ALKAM</name>
<evidence type="ECO:0000313" key="3">
    <source>
        <dbReference type="Proteomes" id="UP000198773"/>
    </source>
</evidence>
<dbReference type="RefSeq" id="WP_091344446.1">
    <property type="nucleotide sequence ID" value="NZ_FNRM01000008.1"/>
</dbReference>
<dbReference type="AlphaFoldDB" id="A0A1H4F2D7"/>
<sequence length="159" mass="17911">MRIVLLSILFGLVLSFPAQAYFDVQGSGVVQLKDGTSRLVEFGFTFTRIDGRNTFIAGPHKLAVQQVPQKYSLSLVLHNSDYVWVADFANAPLIGFDFKIAGHHIKLYKEEGLRMPGSFVIEIDGIRHHFSRNIGQIDFTFDQSGIKGLEPKSFLRPRQ</sequence>